<accession>A0A2S3U3A2</accession>
<evidence type="ECO:0000259" key="2">
    <source>
        <dbReference type="Pfam" id="PF00275"/>
    </source>
</evidence>
<feature type="domain" description="Enolpyruvate transferase" evidence="2">
    <location>
        <begin position="8"/>
        <end position="80"/>
    </location>
</feature>
<dbReference type="SUPFAM" id="SSF55205">
    <property type="entry name" value="EPT/RTPC-like"/>
    <property type="match status" value="1"/>
</dbReference>
<dbReference type="GO" id="GO:0009423">
    <property type="term" value="P:chorismate biosynthetic process"/>
    <property type="evidence" value="ECO:0007669"/>
    <property type="project" value="TreeGrafter"/>
</dbReference>
<evidence type="ECO:0000313" key="4">
    <source>
        <dbReference type="Proteomes" id="UP000236990"/>
    </source>
</evidence>
<dbReference type="Pfam" id="PF00275">
    <property type="entry name" value="EPSP_synthase"/>
    <property type="match status" value="1"/>
</dbReference>
<dbReference type="InterPro" id="IPR036968">
    <property type="entry name" value="Enolpyruvate_Tfrase_sf"/>
</dbReference>
<dbReference type="InterPro" id="IPR001986">
    <property type="entry name" value="Enolpyruvate_Tfrase_dom"/>
</dbReference>
<reference evidence="3 4" key="1">
    <citation type="submission" date="2017-06" db="EMBL/GenBank/DDBJ databases">
        <title>Genome sequence of Lactobacillus plantarum subsp. plantarum strain SRCM101258.</title>
        <authorList>
            <person name="Cho S.H."/>
        </authorList>
    </citation>
    <scope>NUCLEOTIDE SEQUENCE [LARGE SCALE GENOMIC DNA]</scope>
    <source>
        <strain evidence="3 4">SRCM101258</strain>
    </source>
</reference>
<dbReference type="GO" id="GO:0003866">
    <property type="term" value="F:3-phosphoshikimate 1-carboxyvinyltransferase activity"/>
    <property type="evidence" value="ECO:0007669"/>
    <property type="project" value="UniProtKB-EC"/>
</dbReference>
<dbReference type="PANTHER" id="PTHR21090:SF5">
    <property type="entry name" value="PENTAFUNCTIONAL AROM POLYPEPTIDE"/>
    <property type="match status" value="1"/>
</dbReference>
<comment type="caution">
    <text evidence="3">The sequence shown here is derived from an EMBL/GenBank/DDBJ whole genome shotgun (WGS) entry which is preliminary data.</text>
</comment>
<dbReference type="EC" id="2.5.1.19" evidence="3"/>
<evidence type="ECO:0000313" key="3">
    <source>
        <dbReference type="EMBL" id="POD82542.1"/>
    </source>
</evidence>
<dbReference type="PANTHER" id="PTHR21090">
    <property type="entry name" value="AROM/DEHYDROQUINATE SYNTHASE"/>
    <property type="match status" value="1"/>
</dbReference>
<protein>
    <submittedName>
        <fullName evidence="3">3-phosphoshikimate 1-carboxyvinyltransferase</fullName>
        <ecNumber evidence="3">2.5.1.19</ecNumber>
    </submittedName>
</protein>
<dbReference type="AlphaFoldDB" id="A0A2S3U3A2"/>
<sequence length="110" mass="11642">MIKKLSIQPASGLQGDLSVPGDKSVSHRGLILGAISQGTTILHHFLPAADCLSTLTALQKLGVPIKRVDTTVTISGRGFTWVDPTTTTIRHGECGDGHSLINWVVSRSTV</sequence>
<keyword evidence="1 3" id="KW-0808">Transferase</keyword>
<dbReference type="Gene3D" id="3.65.10.10">
    <property type="entry name" value="Enolpyruvate transferase domain"/>
    <property type="match status" value="1"/>
</dbReference>
<proteinExistence type="predicted"/>
<dbReference type="Proteomes" id="UP000236990">
    <property type="component" value="Unassembled WGS sequence"/>
</dbReference>
<organism evidence="3 4">
    <name type="scientific">Lactiplantibacillus plantarum subsp. plantarum</name>
    <dbReference type="NCBI Taxonomy" id="337330"/>
    <lineage>
        <taxon>Bacteria</taxon>
        <taxon>Bacillati</taxon>
        <taxon>Bacillota</taxon>
        <taxon>Bacilli</taxon>
        <taxon>Lactobacillales</taxon>
        <taxon>Lactobacillaceae</taxon>
        <taxon>Lactiplantibacillus</taxon>
    </lineage>
</organism>
<name>A0A2S3U3A2_LACPN</name>
<evidence type="ECO:0000256" key="1">
    <source>
        <dbReference type="ARBA" id="ARBA00022679"/>
    </source>
</evidence>
<gene>
    <name evidence="3" type="primary">aroA</name>
    <name evidence="3" type="ORF">S101258_02489</name>
</gene>
<dbReference type="InterPro" id="IPR013792">
    <property type="entry name" value="RNA3'P_cycl/enolpyr_Trfase_a/b"/>
</dbReference>
<dbReference type="EMBL" id="NKCZ01000118">
    <property type="protein sequence ID" value="POD82542.1"/>
    <property type="molecule type" value="Genomic_DNA"/>
</dbReference>